<dbReference type="EMBL" id="VSFF01000016">
    <property type="protein sequence ID" value="TYC08687.1"/>
    <property type="molecule type" value="Genomic_DNA"/>
</dbReference>
<accession>A0A5D0TS85</accession>
<sequence>MVTQYGERRLWDELEDAFEWWVRHGEPGVERRTGQLVWIECNAVGQWGFLPDSDAIADAFAAVLQAG</sequence>
<dbReference type="Proteomes" id="UP000322634">
    <property type="component" value="Unassembled WGS sequence"/>
</dbReference>
<organism evidence="1 2">
    <name type="scientific">Actinomadura syzygii</name>
    <dbReference type="NCBI Taxonomy" id="1427538"/>
    <lineage>
        <taxon>Bacteria</taxon>
        <taxon>Bacillati</taxon>
        <taxon>Actinomycetota</taxon>
        <taxon>Actinomycetes</taxon>
        <taxon>Streptosporangiales</taxon>
        <taxon>Thermomonosporaceae</taxon>
        <taxon>Actinomadura</taxon>
    </lineage>
</organism>
<dbReference type="AlphaFoldDB" id="A0A5D0TS85"/>
<gene>
    <name evidence="1" type="ORF">FXF65_38060</name>
</gene>
<proteinExistence type="predicted"/>
<dbReference type="OrthoDB" id="5143400at2"/>
<comment type="caution">
    <text evidence="1">The sequence shown here is derived from an EMBL/GenBank/DDBJ whole genome shotgun (WGS) entry which is preliminary data.</text>
</comment>
<evidence type="ECO:0000313" key="2">
    <source>
        <dbReference type="Proteomes" id="UP000322634"/>
    </source>
</evidence>
<name>A0A5D0TS85_9ACTN</name>
<evidence type="ECO:0000313" key="1">
    <source>
        <dbReference type="EMBL" id="TYC08687.1"/>
    </source>
</evidence>
<reference evidence="1 2" key="1">
    <citation type="submission" date="2019-08" db="EMBL/GenBank/DDBJ databases">
        <title>Actinomadura sp. nov. CYP1-5 isolated from mountain soil.</title>
        <authorList>
            <person name="Songsumanus A."/>
            <person name="Kuncharoen N."/>
            <person name="Kudo T."/>
            <person name="Yuki M."/>
            <person name="Igarashi Y."/>
            <person name="Tanasupawat S."/>
        </authorList>
    </citation>
    <scope>NUCLEOTIDE SEQUENCE [LARGE SCALE GENOMIC DNA]</scope>
    <source>
        <strain evidence="1 2">GKU157</strain>
    </source>
</reference>
<protein>
    <submittedName>
        <fullName evidence="1">Uncharacterized protein</fullName>
    </submittedName>
</protein>
<keyword evidence="2" id="KW-1185">Reference proteome</keyword>